<evidence type="ECO:0000313" key="1">
    <source>
        <dbReference type="EMBL" id="MBA8881645.1"/>
    </source>
</evidence>
<name>A0A839EU60_9HYPH</name>
<sequence>MSEDLRREIAEILEIIAKDGLPGPRDLDVALDAIECSIRAHNKLSDQEST</sequence>
<reference evidence="1 2" key="1">
    <citation type="submission" date="2020-07" db="EMBL/GenBank/DDBJ databases">
        <title>Genomic Encyclopedia of Type Strains, Phase IV (KMG-V): Genome sequencing to study the core and pangenomes of soil and plant-associated prokaryotes.</title>
        <authorList>
            <person name="Whitman W."/>
        </authorList>
    </citation>
    <scope>NUCLEOTIDE SEQUENCE [LARGE SCALE GENOMIC DNA]</scope>
    <source>
        <strain evidence="1 2">AN3</strain>
    </source>
</reference>
<dbReference type="EMBL" id="JACGXN010000016">
    <property type="protein sequence ID" value="MBA8881645.1"/>
    <property type="molecule type" value="Genomic_DNA"/>
</dbReference>
<dbReference type="AlphaFoldDB" id="A0A839EU60"/>
<protein>
    <submittedName>
        <fullName evidence="1">Uncharacterized protein</fullName>
    </submittedName>
</protein>
<gene>
    <name evidence="1" type="ORF">FHW16_005390</name>
</gene>
<dbReference type="Proteomes" id="UP000549052">
    <property type="component" value="Unassembled WGS sequence"/>
</dbReference>
<keyword evidence="2" id="KW-1185">Reference proteome</keyword>
<comment type="caution">
    <text evidence="1">The sequence shown here is derived from an EMBL/GenBank/DDBJ whole genome shotgun (WGS) entry which is preliminary data.</text>
</comment>
<organism evidence="1 2">
    <name type="scientific">Phyllobacterium myrsinacearum</name>
    <dbReference type="NCBI Taxonomy" id="28101"/>
    <lineage>
        <taxon>Bacteria</taxon>
        <taxon>Pseudomonadati</taxon>
        <taxon>Pseudomonadota</taxon>
        <taxon>Alphaproteobacteria</taxon>
        <taxon>Hyphomicrobiales</taxon>
        <taxon>Phyllobacteriaceae</taxon>
        <taxon>Phyllobacterium</taxon>
    </lineage>
</organism>
<dbReference type="RefSeq" id="WP_182552207.1">
    <property type="nucleotide sequence ID" value="NZ_JACGXN010000016.1"/>
</dbReference>
<evidence type="ECO:0000313" key="2">
    <source>
        <dbReference type="Proteomes" id="UP000549052"/>
    </source>
</evidence>
<proteinExistence type="predicted"/>
<accession>A0A839EU60</accession>